<keyword evidence="3" id="KW-1185">Reference proteome</keyword>
<dbReference type="PROSITE" id="PS00028">
    <property type="entry name" value="ZINC_FINGER_C2H2_1"/>
    <property type="match status" value="1"/>
</dbReference>
<dbReference type="KEGG" id="nvi:103316234"/>
<sequence length="369" mass="41849">MNRSMIALIKIILDHKIARSSLISNNHKFNRVKTIKKKITFKCNDSSFVENDGTGRKRRSDLVADYDLDGLDSDDHSAISIYDSDLEEPCVREFMPELTTADKSMVQSTNTTVQNWVNTAAIESGVQPTAYTSVNSAHSFNREDAHFLSSSLDSSNVSNVDAANGEKKKKRKRVVAIRNLYAYHCIACKQNFKKINRLKKTHCDNCESELLLQCLTCHSNFKNYNNVYSHLRDNHALVWQRNRDKENDSNVLNKSLPRSSGILEQANSSKVDESIPSVAERVMDTTPAINESKSAESMNKEEICPTCGEIRVNESTSFCFDEKIFRCYSCVTRGLDFRCCHQNTLQRHIATEHKGARRVLHSKADYCGQ</sequence>
<dbReference type="RefSeq" id="XP_008207199.1">
    <property type="nucleotide sequence ID" value="XM_008208977.3"/>
</dbReference>
<name>A0A7M7H460_NASVI</name>
<feature type="domain" description="C2H2-type" evidence="1">
    <location>
        <begin position="214"/>
        <end position="235"/>
    </location>
</feature>
<protein>
    <recommendedName>
        <fullName evidence="1">C2H2-type domain-containing protein</fullName>
    </recommendedName>
</protein>
<accession>A0A7M7H460</accession>
<dbReference type="InParanoid" id="A0A7M7H460"/>
<dbReference type="Proteomes" id="UP000002358">
    <property type="component" value="Chromosome 5"/>
</dbReference>
<proteinExistence type="predicted"/>
<dbReference type="InterPro" id="IPR013087">
    <property type="entry name" value="Znf_C2H2_type"/>
</dbReference>
<evidence type="ECO:0000313" key="2">
    <source>
        <dbReference type="EnsemblMetazoa" id="XP_008207199"/>
    </source>
</evidence>
<evidence type="ECO:0000313" key="3">
    <source>
        <dbReference type="Proteomes" id="UP000002358"/>
    </source>
</evidence>
<organism evidence="2 3">
    <name type="scientific">Nasonia vitripennis</name>
    <name type="common">Parasitic wasp</name>
    <dbReference type="NCBI Taxonomy" id="7425"/>
    <lineage>
        <taxon>Eukaryota</taxon>
        <taxon>Metazoa</taxon>
        <taxon>Ecdysozoa</taxon>
        <taxon>Arthropoda</taxon>
        <taxon>Hexapoda</taxon>
        <taxon>Insecta</taxon>
        <taxon>Pterygota</taxon>
        <taxon>Neoptera</taxon>
        <taxon>Endopterygota</taxon>
        <taxon>Hymenoptera</taxon>
        <taxon>Apocrita</taxon>
        <taxon>Proctotrupomorpha</taxon>
        <taxon>Chalcidoidea</taxon>
        <taxon>Pteromalidae</taxon>
        <taxon>Pteromalinae</taxon>
        <taxon>Nasonia</taxon>
    </lineage>
</organism>
<dbReference type="EnsemblMetazoa" id="XM_008208977">
    <property type="protein sequence ID" value="XP_008207199"/>
    <property type="gene ID" value="LOC103316234"/>
</dbReference>
<dbReference type="AlphaFoldDB" id="A0A7M7H460"/>
<dbReference type="GeneID" id="103316234"/>
<evidence type="ECO:0000259" key="1">
    <source>
        <dbReference type="PROSITE" id="PS00028"/>
    </source>
</evidence>
<reference evidence="2" key="1">
    <citation type="submission" date="2021-01" db="UniProtKB">
        <authorList>
            <consortium name="EnsemblMetazoa"/>
        </authorList>
    </citation>
    <scope>IDENTIFICATION</scope>
</reference>